<dbReference type="EMBL" id="JAIQCV010000011">
    <property type="protein sequence ID" value="KAH1047241.1"/>
    <property type="molecule type" value="Genomic_DNA"/>
</dbReference>
<dbReference type="Proteomes" id="UP000828251">
    <property type="component" value="Unassembled WGS sequence"/>
</dbReference>
<reference evidence="1 2" key="1">
    <citation type="journal article" date="2021" name="Plant Biotechnol. J.">
        <title>Multi-omics assisted identification of the key and species-specific regulatory components of drought-tolerant mechanisms in Gossypium stocksii.</title>
        <authorList>
            <person name="Yu D."/>
            <person name="Ke L."/>
            <person name="Zhang D."/>
            <person name="Wu Y."/>
            <person name="Sun Y."/>
            <person name="Mei J."/>
            <person name="Sun J."/>
            <person name="Sun Y."/>
        </authorList>
    </citation>
    <scope>NUCLEOTIDE SEQUENCE [LARGE SCALE GENOMIC DNA]</scope>
    <source>
        <strain evidence="2">cv. E1</strain>
        <tissue evidence="1">Leaf</tissue>
    </source>
</reference>
<proteinExistence type="predicted"/>
<keyword evidence="2" id="KW-1185">Reference proteome</keyword>
<accession>A0A9D3UL44</accession>
<protein>
    <submittedName>
        <fullName evidence="1">Uncharacterized protein</fullName>
    </submittedName>
</protein>
<comment type="caution">
    <text evidence="1">The sequence shown here is derived from an EMBL/GenBank/DDBJ whole genome shotgun (WGS) entry which is preliminary data.</text>
</comment>
<evidence type="ECO:0000313" key="2">
    <source>
        <dbReference type="Proteomes" id="UP000828251"/>
    </source>
</evidence>
<name>A0A9D3UL44_9ROSI</name>
<dbReference type="AlphaFoldDB" id="A0A9D3UL44"/>
<sequence>MKDRLTKALNNLVRYAWKDFRPLENQKTKMAHPNENFHSNFPSDQVGGLTPKINLERWNFSLSGLQINQKT</sequence>
<gene>
    <name evidence="1" type="ORF">J1N35_038025</name>
</gene>
<evidence type="ECO:0000313" key="1">
    <source>
        <dbReference type="EMBL" id="KAH1047241.1"/>
    </source>
</evidence>
<organism evidence="1 2">
    <name type="scientific">Gossypium stocksii</name>
    <dbReference type="NCBI Taxonomy" id="47602"/>
    <lineage>
        <taxon>Eukaryota</taxon>
        <taxon>Viridiplantae</taxon>
        <taxon>Streptophyta</taxon>
        <taxon>Embryophyta</taxon>
        <taxon>Tracheophyta</taxon>
        <taxon>Spermatophyta</taxon>
        <taxon>Magnoliopsida</taxon>
        <taxon>eudicotyledons</taxon>
        <taxon>Gunneridae</taxon>
        <taxon>Pentapetalae</taxon>
        <taxon>rosids</taxon>
        <taxon>malvids</taxon>
        <taxon>Malvales</taxon>
        <taxon>Malvaceae</taxon>
        <taxon>Malvoideae</taxon>
        <taxon>Gossypium</taxon>
    </lineage>
</organism>